<comment type="caution">
    <text evidence="1">The sequence shown here is derived from an EMBL/GenBank/DDBJ whole genome shotgun (WGS) entry which is preliminary data.</text>
</comment>
<dbReference type="EMBL" id="JABSTQ010009160">
    <property type="protein sequence ID" value="KAG0432355.1"/>
    <property type="molecule type" value="Genomic_DNA"/>
</dbReference>
<keyword evidence="2" id="KW-1185">Reference proteome</keyword>
<sequence>MWEPVTCVDLRAPCQPPRADRLTSPAIEERRGDSNKHAIEAVGARERTEGAEKQQVVTPGRDGAGRVRKSPLERDNTGVRRGRANDRDAAPNSAVKLDSRLTARATKGRTGCEREQPPTICQTPRGTNASQDGTRRQRAVQCTRGKRAK</sequence>
<proteinExistence type="predicted"/>
<organism evidence="1 2">
    <name type="scientific">Ixodes persulcatus</name>
    <name type="common">Taiga tick</name>
    <dbReference type="NCBI Taxonomy" id="34615"/>
    <lineage>
        <taxon>Eukaryota</taxon>
        <taxon>Metazoa</taxon>
        <taxon>Ecdysozoa</taxon>
        <taxon>Arthropoda</taxon>
        <taxon>Chelicerata</taxon>
        <taxon>Arachnida</taxon>
        <taxon>Acari</taxon>
        <taxon>Parasitiformes</taxon>
        <taxon>Ixodida</taxon>
        <taxon>Ixodoidea</taxon>
        <taxon>Ixodidae</taxon>
        <taxon>Ixodinae</taxon>
        <taxon>Ixodes</taxon>
    </lineage>
</organism>
<accession>A0AC60QHC2</accession>
<evidence type="ECO:0000313" key="2">
    <source>
        <dbReference type="Proteomes" id="UP000805193"/>
    </source>
</evidence>
<evidence type="ECO:0000313" key="1">
    <source>
        <dbReference type="EMBL" id="KAG0432355.1"/>
    </source>
</evidence>
<protein>
    <submittedName>
        <fullName evidence="1">Uncharacterized protein</fullName>
    </submittedName>
</protein>
<dbReference type="Proteomes" id="UP000805193">
    <property type="component" value="Unassembled WGS sequence"/>
</dbReference>
<reference evidence="1 2" key="1">
    <citation type="journal article" date="2020" name="Cell">
        <title>Large-Scale Comparative Analyses of Tick Genomes Elucidate Their Genetic Diversity and Vector Capacities.</title>
        <authorList>
            <consortium name="Tick Genome and Microbiome Consortium (TIGMIC)"/>
            <person name="Jia N."/>
            <person name="Wang J."/>
            <person name="Shi W."/>
            <person name="Du L."/>
            <person name="Sun Y."/>
            <person name="Zhan W."/>
            <person name="Jiang J.F."/>
            <person name="Wang Q."/>
            <person name="Zhang B."/>
            <person name="Ji P."/>
            <person name="Bell-Sakyi L."/>
            <person name="Cui X.M."/>
            <person name="Yuan T.T."/>
            <person name="Jiang B.G."/>
            <person name="Yang W.F."/>
            <person name="Lam T.T."/>
            <person name="Chang Q.C."/>
            <person name="Ding S.J."/>
            <person name="Wang X.J."/>
            <person name="Zhu J.G."/>
            <person name="Ruan X.D."/>
            <person name="Zhao L."/>
            <person name="Wei J.T."/>
            <person name="Ye R.Z."/>
            <person name="Que T.C."/>
            <person name="Du C.H."/>
            <person name="Zhou Y.H."/>
            <person name="Cheng J.X."/>
            <person name="Dai P.F."/>
            <person name="Guo W.B."/>
            <person name="Han X.H."/>
            <person name="Huang E.J."/>
            <person name="Li L.F."/>
            <person name="Wei W."/>
            <person name="Gao Y.C."/>
            <person name="Liu J.Z."/>
            <person name="Shao H.Z."/>
            <person name="Wang X."/>
            <person name="Wang C.C."/>
            <person name="Yang T.C."/>
            <person name="Huo Q.B."/>
            <person name="Li W."/>
            <person name="Chen H.Y."/>
            <person name="Chen S.E."/>
            <person name="Zhou L.G."/>
            <person name="Ni X.B."/>
            <person name="Tian J.H."/>
            <person name="Sheng Y."/>
            <person name="Liu T."/>
            <person name="Pan Y.S."/>
            <person name="Xia L.Y."/>
            <person name="Li J."/>
            <person name="Zhao F."/>
            <person name="Cao W.C."/>
        </authorList>
    </citation>
    <scope>NUCLEOTIDE SEQUENCE [LARGE SCALE GENOMIC DNA]</scope>
    <source>
        <strain evidence="1">Iper-2018</strain>
    </source>
</reference>
<gene>
    <name evidence="1" type="ORF">HPB47_020935</name>
</gene>
<name>A0AC60QHC2_IXOPE</name>